<keyword evidence="1" id="KW-0472">Membrane</keyword>
<dbReference type="AlphaFoldDB" id="A0A173DYQ0"/>
<reference evidence="2 3" key="1">
    <citation type="journal article" date="2014" name="Syst. Appl. Microbiol.">
        <title>Evidence for the existence of two new members of the family Chlamydiaceae and proposal of Chlamydia avium sp. nov. and Chlamydia gallinacea sp. nov.</title>
        <authorList>
            <person name="Sachse K."/>
            <person name="Laroucau K."/>
            <person name="Riege K."/>
            <person name="Wehner S."/>
            <person name="Dilcher M."/>
            <person name="Creasy H.H."/>
            <person name="Weidmann M."/>
            <person name="Myers G."/>
            <person name="Vorimore F."/>
            <person name="Vicari N."/>
            <person name="Magnino S."/>
            <person name="Liebler-Tenorio E."/>
            <person name="Ruettger A."/>
            <person name="Bavoil P.M."/>
            <person name="Hufert F.T."/>
            <person name="Rossello-Mora R."/>
            <person name="Marz M."/>
        </authorList>
    </citation>
    <scope>NUCLEOTIDE SEQUENCE [LARGE SCALE GENOMIC DNA]</scope>
    <source>
        <strain evidence="2 3">08-1274/3</strain>
    </source>
</reference>
<evidence type="ECO:0000256" key="1">
    <source>
        <dbReference type="SAM" id="Phobius"/>
    </source>
</evidence>
<accession>A0A173DYQ0</accession>
<dbReference type="Proteomes" id="UP000019147">
    <property type="component" value="Chromosome"/>
</dbReference>
<name>A0A173DYQ0_9CHLA</name>
<dbReference type="STRING" id="1143323.M787_001785"/>
<keyword evidence="1" id="KW-0812">Transmembrane</keyword>
<feature type="transmembrane region" description="Helical" evidence="1">
    <location>
        <begin position="14"/>
        <end position="38"/>
    </location>
</feature>
<keyword evidence="1" id="KW-1133">Transmembrane helix</keyword>
<proteinExistence type="predicted"/>
<dbReference type="KEGG" id="cgz:M787_001785"/>
<evidence type="ECO:0000313" key="3">
    <source>
        <dbReference type="Proteomes" id="UP000019147"/>
    </source>
</evidence>
<gene>
    <name evidence="2" type="ORF">M787_001785</name>
</gene>
<evidence type="ECO:0000313" key="2">
    <source>
        <dbReference type="EMBL" id="ANG66052.1"/>
    </source>
</evidence>
<sequence length="76" mass="8950">MANSALALGEKRPLLFYCFCAYLKQFSCSHLVFIASFLPKLLLYRRIGKKNFQTEFLSKKSFSQSKEIILLFFWDL</sequence>
<dbReference type="EMBL" id="CP015840">
    <property type="protein sequence ID" value="ANG66052.1"/>
    <property type="molecule type" value="Genomic_DNA"/>
</dbReference>
<protein>
    <submittedName>
        <fullName evidence="2">Uncharacterized protein</fullName>
    </submittedName>
</protein>
<organism evidence="2 3">
    <name type="scientific">Chlamydia gallinacea 08-1274/3</name>
    <dbReference type="NCBI Taxonomy" id="1143323"/>
    <lineage>
        <taxon>Bacteria</taxon>
        <taxon>Pseudomonadati</taxon>
        <taxon>Chlamydiota</taxon>
        <taxon>Chlamydiia</taxon>
        <taxon>Chlamydiales</taxon>
        <taxon>Chlamydiaceae</taxon>
        <taxon>Chlamydia/Chlamydophila group</taxon>
        <taxon>Chlamydia</taxon>
    </lineage>
</organism>